<dbReference type="OrthoDB" id="5918172at2759"/>
<feature type="domain" description="F-box" evidence="5">
    <location>
        <begin position="541"/>
        <end position="595"/>
    </location>
</feature>
<keyword evidence="4" id="KW-0862">Zinc</keyword>
<dbReference type="Gene3D" id="3.30.40.150">
    <property type="entry name" value="TRAF-like zinc-finger, N-terminal subdomain"/>
    <property type="match status" value="1"/>
</dbReference>
<evidence type="ECO:0000256" key="1">
    <source>
        <dbReference type="ARBA" id="ARBA00022723"/>
    </source>
</evidence>
<sequence length="692" mass="78300">MRELVENCRNEQSDEVELDGVGVHAHCDTCIKVTKCMVQPSHNESCEIVACELSCGFRFHACKLTEHKLLCANEKVACINAGNGCPVTLIRHQRARHLETCPASVVICNMEWNRWPLYSQEHQMRDPLYIVNSQAKKGQLDLALVLRDQRMLNDRITACKARRTIPNGLIKRFPGVPFRSWLSGEGENSVFVPSMTDEDEKPWECKKAPPGLQSSVCGELYRVTRDNVSDSTMDPLAQVTSKSRSVEHNSAQEFISTGNSNTHENSVCDKEYGDRFPPALLNGGFRKQVDHNVVENSGDTCPKPNELIMNSAHSELPALDSIPGSDMQYFEVTQGTSDNSSHSFDMIESTCDGQNEHFRVCVLNNTQRSEKISDSVAADTWCITPSSPPHSPPVIVSLGLDLTLETITRYQSKPSMYTFLCGQEFRRDEYSWHYKNVHNDIHGGLNGWLEHRCPLAHYGCMYSLRRFYPTVKGSTVIHNDTLESFGVKPFVPYDIPVLNHCSKVTKSIAQGTSHNKSNSFSGLHVQNTEDSQDQPAISSQPLALCQLPFEVLRHICRFLDSFSLCNLALTCRRLREVCCSLLEERGLVVQQWKKRHVGSRVTWTIAYKRWFFSTAFTPVREWGFEAEDHMSNHLKSCVCFERQVIPLCSFCVLMYVESKPLFHMFGEEPDPSLHAKLMAGCEESQDISVRRN</sequence>
<dbReference type="PANTHER" id="PTHR15933:SF20">
    <property type="entry name" value="F-BOX DOMAIN-CONTAINING PROTEIN"/>
    <property type="match status" value="1"/>
</dbReference>
<dbReference type="Pfam" id="PF15965">
    <property type="entry name" value="zf-TRAF_2"/>
    <property type="match status" value="1"/>
</dbReference>
<keyword evidence="2" id="KW-0863">Zinc-finger</keyword>
<organism evidence="6 7">
    <name type="scientific">Coptotermes formosanus</name>
    <name type="common">Formosan subterranean termite</name>
    <dbReference type="NCBI Taxonomy" id="36987"/>
    <lineage>
        <taxon>Eukaryota</taxon>
        <taxon>Metazoa</taxon>
        <taxon>Ecdysozoa</taxon>
        <taxon>Arthropoda</taxon>
        <taxon>Hexapoda</taxon>
        <taxon>Insecta</taxon>
        <taxon>Pterygota</taxon>
        <taxon>Neoptera</taxon>
        <taxon>Polyneoptera</taxon>
        <taxon>Dictyoptera</taxon>
        <taxon>Blattodea</taxon>
        <taxon>Blattoidea</taxon>
        <taxon>Termitoidae</taxon>
        <taxon>Rhinotermitidae</taxon>
        <taxon>Coptotermes</taxon>
    </lineage>
</organism>
<dbReference type="Gene3D" id="1.20.1280.50">
    <property type="match status" value="1"/>
</dbReference>
<dbReference type="InterPro" id="IPR043013">
    <property type="entry name" value="Znf_TRAF_N"/>
</dbReference>
<evidence type="ECO:0000256" key="3">
    <source>
        <dbReference type="ARBA" id="ARBA00022786"/>
    </source>
</evidence>
<comment type="caution">
    <text evidence="6">The sequence shown here is derived from an EMBL/GenBank/DDBJ whole genome shotgun (WGS) entry which is preliminary data.</text>
</comment>
<reference evidence="7" key="1">
    <citation type="submission" date="2020-01" db="EMBL/GenBank/DDBJ databases">
        <title>Draft genome sequence of the Termite Coptotermes fromosanus.</title>
        <authorList>
            <person name="Itakura S."/>
            <person name="Yosikawa Y."/>
            <person name="Umezawa K."/>
        </authorList>
    </citation>
    <scope>NUCLEOTIDE SEQUENCE [LARGE SCALE GENOMIC DNA]</scope>
</reference>
<dbReference type="AlphaFoldDB" id="A0A6L2PWU0"/>
<dbReference type="Proteomes" id="UP000502823">
    <property type="component" value="Unassembled WGS sequence"/>
</dbReference>
<dbReference type="InterPro" id="IPR001810">
    <property type="entry name" value="F-box_dom"/>
</dbReference>
<dbReference type="SUPFAM" id="SSF81383">
    <property type="entry name" value="F-box domain"/>
    <property type="match status" value="1"/>
</dbReference>
<evidence type="ECO:0000313" key="7">
    <source>
        <dbReference type="Proteomes" id="UP000502823"/>
    </source>
</evidence>
<dbReference type="GO" id="GO:0061630">
    <property type="term" value="F:ubiquitin protein ligase activity"/>
    <property type="evidence" value="ECO:0007669"/>
    <property type="project" value="InterPro"/>
</dbReference>
<dbReference type="InterPro" id="IPR036047">
    <property type="entry name" value="F-box-like_dom_sf"/>
</dbReference>
<accession>A0A6L2PWU0</accession>
<dbReference type="GO" id="GO:0008270">
    <property type="term" value="F:zinc ion binding"/>
    <property type="evidence" value="ECO:0007669"/>
    <property type="project" value="UniProtKB-KW"/>
</dbReference>
<evidence type="ECO:0000259" key="5">
    <source>
        <dbReference type="PROSITE" id="PS50181"/>
    </source>
</evidence>
<dbReference type="PROSITE" id="PS50181">
    <property type="entry name" value="FBOX"/>
    <property type="match status" value="1"/>
</dbReference>
<dbReference type="InParanoid" id="A0A6L2PWU0"/>
<dbReference type="PANTHER" id="PTHR15933">
    <property type="entry name" value="PROTEIN CBG16327"/>
    <property type="match status" value="1"/>
</dbReference>
<dbReference type="Pfam" id="PF15966">
    <property type="entry name" value="F-box_4"/>
    <property type="match status" value="1"/>
</dbReference>
<dbReference type="CDD" id="cd22101">
    <property type="entry name" value="F-box_FBXO30-like"/>
    <property type="match status" value="1"/>
</dbReference>
<gene>
    <name evidence="6" type="ORF">Cfor_00206</name>
</gene>
<dbReference type="InterPro" id="IPR031890">
    <property type="entry name" value="Fbxo30/Fbxo40"/>
</dbReference>
<dbReference type="SMART" id="SM00256">
    <property type="entry name" value="FBOX"/>
    <property type="match status" value="1"/>
</dbReference>
<dbReference type="InterPro" id="IPR001293">
    <property type="entry name" value="Znf_TRAF"/>
</dbReference>
<keyword evidence="3" id="KW-0833">Ubl conjugation pathway</keyword>
<evidence type="ECO:0000256" key="4">
    <source>
        <dbReference type="ARBA" id="ARBA00022833"/>
    </source>
</evidence>
<keyword evidence="1" id="KW-0479">Metal-binding</keyword>
<keyword evidence="7" id="KW-1185">Reference proteome</keyword>
<proteinExistence type="predicted"/>
<evidence type="ECO:0000313" key="6">
    <source>
        <dbReference type="EMBL" id="GFG35712.1"/>
    </source>
</evidence>
<evidence type="ECO:0000256" key="2">
    <source>
        <dbReference type="ARBA" id="ARBA00022771"/>
    </source>
</evidence>
<name>A0A6L2PWU0_COPFO</name>
<dbReference type="EMBL" id="BLKM01000568">
    <property type="protein sequence ID" value="GFG35712.1"/>
    <property type="molecule type" value="Genomic_DNA"/>
</dbReference>
<protein>
    <recommendedName>
        <fullName evidence="5">F-box domain-containing protein</fullName>
    </recommendedName>
</protein>